<evidence type="ECO:0000259" key="1">
    <source>
        <dbReference type="Pfam" id="PF15919"/>
    </source>
</evidence>
<comment type="caution">
    <text evidence="2">The sequence shown here is derived from an EMBL/GenBank/DDBJ whole genome shotgun (WGS) entry which is preliminary data.</text>
</comment>
<feature type="domain" description="HicB-like antitoxin of toxin-antitoxin system" evidence="1">
    <location>
        <begin position="13"/>
        <end position="61"/>
    </location>
</feature>
<proteinExistence type="predicted"/>
<reference evidence="2 3" key="1">
    <citation type="journal article" date="2016" name="Nat. Commun.">
        <title>Thousands of microbial genomes shed light on interconnected biogeochemical processes in an aquifer system.</title>
        <authorList>
            <person name="Anantharaman K."/>
            <person name="Brown C.T."/>
            <person name="Hug L.A."/>
            <person name="Sharon I."/>
            <person name="Castelle C.J."/>
            <person name="Probst A.J."/>
            <person name="Thomas B.C."/>
            <person name="Singh A."/>
            <person name="Wilkins M.J."/>
            <person name="Karaoz U."/>
            <person name="Brodie E.L."/>
            <person name="Williams K.H."/>
            <person name="Hubbard S.S."/>
            <person name="Banfield J.F."/>
        </authorList>
    </citation>
    <scope>NUCLEOTIDE SEQUENCE [LARGE SCALE GENOMIC DNA]</scope>
</reference>
<evidence type="ECO:0000313" key="2">
    <source>
        <dbReference type="EMBL" id="OGH87666.1"/>
    </source>
</evidence>
<name>A0A1F6NUP7_9BACT</name>
<dbReference type="Gene3D" id="3.30.160.250">
    <property type="match status" value="1"/>
</dbReference>
<dbReference type="Proteomes" id="UP000177907">
    <property type="component" value="Unassembled WGS sequence"/>
</dbReference>
<dbReference type="SUPFAM" id="SSF143100">
    <property type="entry name" value="TTHA1013/TTHA0281-like"/>
    <property type="match status" value="1"/>
</dbReference>
<dbReference type="InterPro" id="IPR035069">
    <property type="entry name" value="TTHA1013/TTHA0281-like"/>
</dbReference>
<accession>A0A1F6NUP7</accession>
<dbReference type="InterPro" id="IPR031807">
    <property type="entry name" value="HicB-like"/>
</dbReference>
<dbReference type="STRING" id="1798704.A3J93_03460"/>
<organism evidence="2 3">
    <name type="scientific">Candidatus Magasanikbacteria bacterium RIFOXYC2_FULL_42_28</name>
    <dbReference type="NCBI Taxonomy" id="1798704"/>
    <lineage>
        <taxon>Bacteria</taxon>
        <taxon>Candidatus Magasanikiibacteriota</taxon>
    </lineage>
</organism>
<dbReference type="EMBL" id="MFQZ01000010">
    <property type="protein sequence ID" value="OGH87666.1"/>
    <property type="molecule type" value="Genomic_DNA"/>
</dbReference>
<protein>
    <recommendedName>
        <fullName evidence="1">HicB-like antitoxin of toxin-antitoxin system domain-containing protein</fullName>
    </recommendedName>
</protein>
<dbReference type="Pfam" id="PF15919">
    <property type="entry name" value="HicB_lk_antitox"/>
    <property type="match status" value="1"/>
</dbReference>
<sequence>MSKSLHYNLFFRPEPEGGFTVVVPALPGCVSYGRDLNEAQAMATDAIGAYLKSVRKHRGDVVSDKNSFISSVDVAYA</sequence>
<gene>
    <name evidence="2" type="ORF">A3J93_03460</name>
</gene>
<dbReference type="AlphaFoldDB" id="A0A1F6NUP7"/>
<evidence type="ECO:0000313" key="3">
    <source>
        <dbReference type="Proteomes" id="UP000177907"/>
    </source>
</evidence>